<dbReference type="EMBL" id="CP023695">
    <property type="protein sequence ID" value="QEV22484.1"/>
    <property type="molecule type" value="Genomic_DNA"/>
</dbReference>
<feature type="domain" description="O-acyltransferase WSD1-like N-terminal" evidence="1">
    <location>
        <begin position="68"/>
        <end position="159"/>
    </location>
</feature>
<protein>
    <submittedName>
        <fullName evidence="3">DUF1298 domain-containing protein</fullName>
    </submittedName>
</protein>
<dbReference type="OrthoDB" id="4191848at2"/>
<dbReference type="InterPro" id="IPR009721">
    <property type="entry name" value="O-acyltransferase_WSD1_C"/>
</dbReference>
<dbReference type="GO" id="GO:0004144">
    <property type="term" value="F:diacylglycerol O-acyltransferase activity"/>
    <property type="evidence" value="ECO:0007669"/>
    <property type="project" value="InterPro"/>
</dbReference>
<name>A0A5J6HUM8_STRAD</name>
<dbReference type="SUPFAM" id="SSF52777">
    <property type="entry name" value="CoA-dependent acyltransferases"/>
    <property type="match status" value="1"/>
</dbReference>
<reference evidence="3 4" key="1">
    <citation type="submission" date="2017-09" db="EMBL/GenBank/DDBJ databases">
        <authorList>
            <person name="Lee N."/>
            <person name="Cho B.-K."/>
        </authorList>
    </citation>
    <scope>NUCLEOTIDE SEQUENCE [LARGE SCALE GENOMIC DNA]</scope>
    <source>
        <strain evidence="3 4">ATCC 12461</strain>
    </source>
</reference>
<evidence type="ECO:0000259" key="1">
    <source>
        <dbReference type="Pfam" id="PF03007"/>
    </source>
</evidence>
<evidence type="ECO:0000313" key="4">
    <source>
        <dbReference type="Proteomes" id="UP000326553"/>
    </source>
</evidence>
<evidence type="ECO:0000313" key="3">
    <source>
        <dbReference type="EMBL" id="QEV22484.1"/>
    </source>
</evidence>
<dbReference type="Pfam" id="PF06974">
    <property type="entry name" value="WS_DGAT_C"/>
    <property type="match status" value="1"/>
</dbReference>
<keyword evidence="4" id="KW-1185">Reference proteome</keyword>
<sequence length="419" mass="44991">MDRMRLSFPDATLLHNGCPGVIGAAAVFTGEEPDLREVRARVAERWTALRRMSHLLDISLTTGAGERRTPRRRRPHWVVPGPFEPEAHVLAAPGKLDDLWADVVGRPLPDGAPPWRLYAVPGGPDGGFALALVAQHVLLDGRSLETLLRLLMDDAVPARGAGRTPRPRVRLGAVARELKALAARGQALPTPSPPRTSPSVAVRALPAPTIRAARRHPVDTRGATLNELLVGAVAGGLRAHFGPPRHWPRTRPVYTAVPSDLRARDDQDALGNGSTAVQVALPLDHDDPVARLRVCQNSLRAVPARSGVHAAALLPMAETVHRAAPWLTARMADSATEPTFVATVTTAMKWRDASSAFRGNRLQHVVGLPPLHRPGSASFHLMQSNTACTLTVVCHLLPDSAQLLADAVVGEFETLARMS</sequence>
<dbReference type="Pfam" id="PF03007">
    <property type="entry name" value="WS_DGAT_cat"/>
    <property type="match status" value="1"/>
</dbReference>
<dbReference type="AlphaFoldDB" id="A0A5J6HUM8"/>
<dbReference type="RefSeq" id="WP_055528507.1">
    <property type="nucleotide sequence ID" value="NZ_CP023695.1"/>
</dbReference>
<accession>A0A5J6HUM8</accession>
<gene>
    <name evidence="3" type="ORF">CP975_22285</name>
</gene>
<evidence type="ECO:0000259" key="2">
    <source>
        <dbReference type="Pfam" id="PF06974"/>
    </source>
</evidence>
<dbReference type="Proteomes" id="UP000326553">
    <property type="component" value="Chromosome"/>
</dbReference>
<organism evidence="3 4">
    <name type="scientific">Streptomyces alboniger</name>
    <dbReference type="NCBI Taxonomy" id="132473"/>
    <lineage>
        <taxon>Bacteria</taxon>
        <taxon>Bacillati</taxon>
        <taxon>Actinomycetota</taxon>
        <taxon>Actinomycetes</taxon>
        <taxon>Kitasatosporales</taxon>
        <taxon>Streptomycetaceae</taxon>
        <taxon>Streptomyces</taxon>
        <taxon>Streptomyces aurantiacus group</taxon>
    </lineage>
</organism>
<dbReference type="KEGG" id="salw:CP975_22285"/>
<dbReference type="InterPro" id="IPR004255">
    <property type="entry name" value="O-acyltransferase_WSD1_N"/>
</dbReference>
<feature type="domain" description="O-acyltransferase WSD1 C-terminal" evidence="2">
    <location>
        <begin position="271"/>
        <end position="412"/>
    </location>
</feature>
<proteinExistence type="predicted"/>
<dbReference type="GO" id="GO:0045017">
    <property type="term" value="P:glycerolipid biosynthetic process"/>
    <property type="evidence" value="ECO:0007669"/>
    <property type="project" value="InterPro"/>
</dbReference>